<sequence length="516" mass="59487">MSLNQTSSPVSRTPKSVEEVHDDETFSCTETESLDETELLISLDPVSQKGQSLQNLKGSPKRRLTTLKLLFLAAFTIILCDIIILRLSALEGRSMFRPRGETTKRRSYKEQLMEQWIDLEAHALSLNSSTPRAKSFVNFIAREVEVEDTQQVVITMHASANHNKLSHLITNLRKWNGPGSIALYIQSAKDVELIGDWLANHTIASFLQECNVHILMEKIVDFSPYPEPTMQWTYLYNALRNLGLENIGSDYFLLLDVDLIVPPDSFAKSRELFKNHPDMLRAMSHNRHLFVLPAFEVCPGGVSAAPEIEASESDLPESKEDLVRMVGEKTAWVIYSDDHVLNQGASNAEKWYTFTESTDYPIEWQEQYEPYVIGYLSAVPRFWTEFRGYGYDKESWYRELHRAGFTMSVLRDFYVVHLCHFRTPITVDWKDWPNTKKFVKFDPFLMSKYGLCRDWCRASEEQWEIKCGWDSCAQCTECVTDETCPANCKDSDPIPWEERCAWHNCVGKCPQCLDQF</sequence>
<dbReference type="InParanoid" id="A0A1Z5KPD3"/>
<feature type="region of interest" description="Disordered" evidence="21">
    <location>
        <begin position="1"/>
        <end position="28"/>
    </location>
</feature>
<evidence type="ECO:0000256" key="4">
    <source>
        <dbReference type="ARBA" id="ARBA00008539"/>
    </source>
</evidence>
<keyword evidence="11 22" id="KW-1133">Transmembrane helix</keyword>
<dbReference type="Pfam" id="PF13896">
    <property type="entry name" value="Glyco_transf_49"/>
    <property type="match status" value="1"/>
</dbReference>
<evidence type="ECO:0000256" key="7">
    <source>
        <dbReference type="ARBA" id="ARBA00022679"/>
    </source>
</evidence>
<keyword evidence="7" id="KW-0808">Transferase</keyword>
<evidence type="ECO:0000256" key="1">
    <source>
        <dbReference type="ARBA" id="ARBA00001936"/>
    </source>
</evidence>
<evidence type="ECO:0000256" key="17">
    <source>
        <dbReference type="ARBA" id="ARBA00032175"/>
    </source>
</evidence>
<dbReference type="AlphaFoldDB" id="A0A1Z5KPD3"/>
<evidence type="ECO:0000313" key="24">
    <source>
        <dbReference type="Proteomes" id="UP000198406"/>
    </source>
</evidence>
<evidence type="ECO:0000256" key="15">
    <source>
        <dbReference type="ARBA" id="ARBA00023211"/>
    </source>
</evidence>
<dbReference type="SUPFAM" id="SSF53448">
    <property type="entry name" value="Nucleotide-diphospho-sugar transferases"/>
    <property type="match status" value="1"/>
</dbReference>
<comment type="similarity">
    <text evidence="4">Belongs to the glycosyltransferase 49 family.</text>
</comment>
<dbReference type="Gene3D" id="3.90.550.10">
    <property type="entry name" value="Spore Coat Polysaccharide Biosynthesis Protein SpsA, Chain A"/>
    <property type="match status" value="1"/>
</dbReference>
<dbReference type="PANTHER" id="PTHR46420">
    <property type="entry name" value="BETA-1,4-GLUCURONYLTRANSFERASE 1"/>
    <property type="match status" value="1"/>
</dbReference>
<comment type="catalytic activity">
    <reaction evidence="20">
        <text>3-O-[beta-D-Xyl-(1-&gt;4)-Rib-ol-P-Rib-ol-P-3-beta-D-GalNAc-(1-&gt;3)-beta-D-GlcNAc-(1-&gt;4)-(O-6-P-alpha-D-Man)]-Thr-[protein] + UDP-alpha-D-glucuronate = 3-O-[beta-D-GlcA-(1-&gt;3)-beta-D-Xyl-(1-&gt;4)-Rib-ol-P-Rib-ol-P-3-beta-D-GalNAc-(1-&gt;3)-beta-D-GlcNAc-(1-&gt;4)-(O-6-P-alpha-D-Man)]-Thr-[protein] + UDP + H(+)</text>
        <dbReference type="Rhea" id="RHEA:46860"/>
        <dbReference type="Rhea" id="RHEA-COMP:15023"/>
        <dbReference type="Rhea" id="RHEA-COMP:17482"/>
        <dbReference type="ChEBI" id="CHEBI:15378"/>
        <dbReference type="ChEBI" id="CHEBI:58052"/>
        <dbReference type="ChEBI" id="CHEBI:58223"/>
        <dbReference type="ChEBI" id="CHEBI:142405"/>
        <dbReference type="ChEBI" id="CHEBI:177336"/>
    </reaction>
</comment>
<dbReference type="PANTHER" id="PTHR46420:SF1">
    <property type="entry name" value="BETA-1,4-GLUCURONYLTRANSFERASE 1"/>
    <property type="match status" value="1"/>
</dbReference>
<evidence type="ECO:0000256" key="16">
    <source>
        <dbReference type="ARBA" id="ARBA00030723"/>
    </source>
</evidence>
<evidence type="ECO:0000256" key="21">
    <source>
        <dbReference type="SAM" id="MobiDB-lite"/>
    </source>
</evidence>
<evidence type="ECO:0000256" key="11">
    <source>
        <dbReference type="ARBA" id="ARBA00022989"/>
    </source>
</evidence>
<keyword evidence="13 22" id="KW-0472">Membrane</keyword>
<evidence type="ECO:0000256" key="20">
    <source>
        <dbReference type="ARBA" id="ARBA00047852"/>
    </source>
</evidence>
<reference evidence="23 24" key="1">
    <citation type="journal article" date="2015" name="Plant Cell">
        <title>Oil accumulation by the oleaginous diatom Fistulifera solaris as revealed by the genome and transcriptome.</title>
        <authorList>
            <person name="Tanaka T."/>
            <person name="Maeda Y."/>
            <person name="Veluchamy A."/>
            <person name="Tanaka M."/>
            <person name="Abida H."/>
            <person name="Marechal E."/>
            <person name="Bowler C."/>
            <person name="Muto M."/>
            <person name="Sunaga Y."/>
            <person name="Tanaka M."/>
            <person name="Yoshino T."/>
            <person name="Taniguchi T."/>
            <person name="Fukuda Y."/>
            <person name="Nemoto M."/>
            <person name="Matsumoto M."/>
            <person name="Wong P.S."/>
            <person name="Aburatani S."/>
            <person name="Fujibuchi W."/>
        </authorList>
    </citation>
    <scope>NUCLEOTIDE SEQUENCE [LARGE SCALE GENOMIC DNA]</scope>
    <source>
        <strain evidence="23 24">JPCC DA0580</strain>
    </source>
</reference>
<evidence type="ECO:0000256" key="12">
    <source>
        <dbReference type="ARBA" id="ARBA00023034"/>
    </source>
</evidence>
<feature type="compositionally biased region" description="Polar residues" evidence="21">
    <location>
        <begin position="1"/>
        <end position="14"/>
    </location>
</feature>
<evidence type="ECO:0000256" key="6">
    <source>
        <dbReference type="ARBA" id="ARBA00022676"/>
    </source>
</evidence>
<dbReference type="GO" id="GO:0035269">
    <property type="term" value="P:protein O-linked glycosylation via mannose"/>
    <property type="evidence" value="ECO:0007669"/>
    <property type="project" value="TreeGrafter"/>
</dbReference>
<evidence type="ECO:0000256" key="8">
    <source>
        <dbReference type="ARBA" id="ARBA00022692"/>
    </source>
</evidence>
<evidence type="ECO:0000256" key="9">
    <source>
        <dbReference type="ARBA" id="ARBA00022723"/>
    </source>
</evidence>
<dbReference type="GO" id="GO:0046872">
    <property type="term" value="F:metal ion binding"/>
    <property type="evidence" value="ECO:0007669"/>
    <property type="project" value="UniProtKB-KW"/>
</dbReference>
<dbReference type="GO" id="GO:0000139">
    <property type="term" value="C:Golgi membrane"/>
    <property type="evidence" value="ECO:0007669"/>
    <property type="project" value="UniProtKB-SubCell"/>
</dbReference>
<dbReference type="GO" id="GO:0015020">
    <property type="term" value="F:glucuronosyltransferase activity"/>
    <property type="evidence" value="ECO:0007669"/>
    <property type="project" value="InterPro"/>
</dbReference>
<comment type="cofactor">
    <cofactor evidence="1">
        <name>Mn(2+)</name>
        <dbReference type="ChEBI" id="CHEBI:29035"/>
    </cofactor>
</comment>
<evidence type="ECO:0000313" key="23">
    <source>
        <dbReference type="EMBL" id="GAX28173.1"/>
    </source>
</evidence>
<name>A0A1Z5KPD3_FISSO</name>
<dbReference type="InterPro" id="IPR043189">
    <property type="entry name" value="B4GAT1"/>
</dbReference>
<dbReference type="CDD" id="cd00761">
    <property type="entry name" value="Glyco_tranf_GTA_type"/>
    <property type="match status" value="1"/>
</dbReference>
<keyword evidence="8 22" id="KW-0812">Transmembrane</keyword>
<evidence type="ECO:0000256" key="10">
    <source>
        <dbReference type="ARBA" id="ARBA00022968"/>
    </source>
</evidence>
<evidence type="ECO:0000256" key="2">
    <source>
        <dbReference type="ARBA" id="ARBA00004323"/>
    </source>
</evidence>
<dbReference type="InterPro" id="IPR029044">
    <property type="entry name" value="Nucleotide-diphossugar_trans"/>
</dbReference>
<accession>A0A1Z5KPD3</accession>
<keyword evidence="9" id="KW-0479">Metal-binding</keyword>
<evidence type="ECO:0000256" key="5">
    <source>
        <dbReference type="ARBA" id="ARBA00017962"/>
    </source>
</evidence>
<keyword evidence="14" id="KW-0325">Glycoprotein</keyword>
<protein>
    <recommendedName>
        <fullName evidence="5">Beta-1,4-glucuronyltransferase 1</fullName>
    </recommendedName>
    <alternativeName>
        <fullName evidence="16">I-beta-1,3-N-acetylglucosaminyltransferase</fullName>
    </alternativeName>
    <alternativeName>
        <fullName evidence="19">N-acetyllactosaminide beta-1,3-N-acetylglucosaminyltransferase</fullName>
    </alternativeName>
    <alternativeName>
        <fullName evidence="17">Poly-N-acetyllactosamine extension enzyme</fullName>
    </alternativeName>
    <alternativeName>
        <fullName evidence="18">UDP-GlcNAc:betaGal beta-1,3-N-acetylglucosaminyltransferase 1</fullName>
    </alternativeName>
</protein>
<evidence type="ECO:0000256" key="14">
    <source>
        <dbReference type="ARBA" id="ARBA00023180"/>
    </source>
</evidence>
<evidence type="ECO:0000256" key="19">
    <source>
        <dbReference type="ARBA" id="ARBA00033291"/>
    </source>
</evidence>
<keyword evidence="12" id="KW-0333">Golgi apparatus</keyword>
<evidence type="ECO:0000256" key="13">
    <source>
        <dbReference type="ARBA" id="ARBA00023136"/>
    </source>
</evidence>
<comment type="subcellular location">
    <subcellularLocation>
        <location evidence="2">Golgi apparatus membrane</location>
        <topology evidence="2">Single-pass type II membrane protein</topology>
    </subcellularLocation>
</comment>
<keyword evidence="6" id="KW-0328">Glycosyltransferase</keyword>
<evidence type="ECO:0000256" key="18">
    <source>
        <dbReference type="ARBA" id="ARBA00032181"/>
    </source>
</evidence>
<dbReference type="EMBL" id="BDSP01000267">
    <property type="protein sequence ID" value="GAX28173.1"/>
    <property type="molecule type" value="Genomic_DNA"/>
</dbReference>
<keyword evidence="24" id="KW-1185">Reference proteome</keyword>
<feature type="transmembrane region" description="Helical" evidence="22">
    <location>
        <begin position="69"/>
        <end position="89"/>
    </location>
</feature>
<keyword evidence="10" id="KW-0735">Signal-anchor</keyword>
<gene>
    <name evidence="23" type="ORF">FisN_35Lh027</name>
</gene>
<comment type="pathway">
    <text evidence="3">Protein modification; protein glycosylation.</text>
</comment>
<dbReference type="Proteomes" id="UP000198406">
    <property type="component" value="Unassembled WGS sequence"/>
</dbReference>
<proteinExistence type="inferred from homology"/>
<dbReference type="OrthoDB" id="40401at2759"/>
<evidence type="ECO:0000256" key="3">
    <source>
        <dbReference type="ARBA" id="ARBA00004922"/>
    </source>
</evidence>
<keyword evidence="15" id="KW-0464">Manganese</keyword>
<organism evidence="23 24">
    <name type="scientific">Fistulifera solaris</name>
    <name type="common">Oleaginous diatom</name>
    <dbReference type="NCBI Taxonomy" id="1519565"/>
    <lineage>
        <taxon>Eukaryota</taxon>
        <taxon>Sar</taxon>
        <taxon>Stramenopiles</taxon>
        <taxon>Ochrophyta</taxon>
        <taxon>Bacillariophyta</taxon>
        <taxon>Bacillariophyceae</taxon>
        <taxon>Bacillariophycidae</taxon>
        <taxon>Naviculales</taxon>
        <taxon>Naviculaceae</taxon>
        <taxon>Fistulifera</taxon>
    </lineage>
</organism>
<comment type="caution">
    <text evidence="23">The sequence shown here is derived from an EMBL/GenBank/DDBJ whole genome shotgun (WGS) entry which is preliminary data.</text>
</comment>
<evidence type="ECO:0000256" key="22">
    <source>
        <dbReference type="SAM" id="Phobius"/>
    </source>
</evidence>